<dbReference type="InterPro" id="IPR038332">
    <property type="entry name" value="PPE_sf"/>
</dbReference>
<feature type="region of interest" description="Disordered" evidence="1">
    <location>
        <begin position="63"/>
        <end position="112"/>
    </location>
</feature>
<sequence>MPEPVETNGLMKDFGSAVRDNPMDPIGPFNKAMEPREKAAAAHQEAVQVMNTYDQNLYRAASKQPAFSEPPTFSAGSGDKAGFGRSCDVIDVSGGDATSASGYSGGPTGVRR</sequence>
<feature type="compositionally biased region" description="Gly residues" evidence="1">
    <location>
        <begin position="103"/>
        <end position="112"/>
    </location>
</feature>
<accession>A0ABP4FQZ0</accession>
<evidence type="ECO:0000313" key="3">
    <source>
        <dbReference type="Proteomes" id="UP001500467"/>
    </source>
</evidence>
<gene>
    <name evidence="2" type="ORF">GCM10009675_09160</name>
</gene>
<keyword evidence="3" id="KW-1185">Reference proteome</keyword>
<reference evidence="3" key="1">
    <citation type="journal article" date="2019" name="Int. J. Syst. Evol. Microbiol.">
        <title>The Global Catalogue of Microorganisms (GCM) 10K type strain sequencing project: providing services to taxonomists for standard genome sequencing and annotation.</title>
        <authorList>
            <consortium name="The Broad Institute Genomics Platform"/>
            <consortium name="The Broad Institute Genome Sequencing Center for Infectious Disease"/>
            <person name="Wu L."/>
            <person name="Ma J."/>
        </authorList>
    </citation>
    <scope>NUCLEOTIDE SEQUENCE [LARGE SCALE GENOMIC DNA]</scope>
    <source>
        <strain evidence="3">JCM 13022</strain>
    </source>
</reference>
<protein>
    <submittedName>
        <fullName evidence="2">Uncharacterized protein</fullName>
    </submittedName>
</protein>
<dbReference type="RefSeq" id="WP_253859449.1">
    <property type="nucleotide sequence ID" value="NZ_BAAALM010000004.1"/>
</dbReference>
<proteinExistence type="predicted"/>
<dbReference type="EMBL" id="BAAALM010000004">
    <property type="protein sequence ID" value="GAA1196221.1"/>
    <property type="molecule type" value="Genomic_DNA"/>
</dbReference>
<name>A0ABP4FQZ0_9PSEU</name>
<evidence type="ECO:0000313" key="2">
    <source>
        <dbReference type="EMBL" id="GAA1196221.1"/>
    </source>
</evidence>
<dbReference type="Gene3D" id="1.20.1260.20">
    <property type="entry name" value="PPE superfamily"/>
    <property type="match status" value="1"/>
</dbReference>
<organism evidence="2 3">
    <name type="scientific">Prauserella alba</name>
    <dbReference type="NCBI Taxonomy" id="176898"/>
    <lineage>
        <taxon>Bacteria</taxon>
        <taxon>Bacillati</taxon>
        <taxon>Actinomycetota</taxon>
        <taxon>Actinomycetes</taxon>
        <taxon>Pseudonocardiales</taxon>
        <taxon>Pseudonocardiaceae</taxon>
        <taxon>Prauserella</taxon>
    </lineage>
</organism>
<feature type="region of interest" description="Disordered" evidence="1">
    <location>
        <begin position="1"/>
        <end position="39"/>
    </location>
</feature>
<comment type="caution">
    <text evidence="2">The sequence shown here is derived from an EMBL/GenBank/DDBJ whole genome shotgun (WGS) entry which is preliminary data.</text>
</comment>
<dbReference type="Proteomes" id="UP001500467">
    <property type="component" value="Unassembled WGS sequence"/>
</dbReference>
<evidence type="ECO:0000256" key="1">
    <source>
        <dbReference type="SAM" id="MobiDB-lite"/>
    </source>
</evidence>